<organism evidence="2 3">
    <name type="scientific">Massarina eburnea CBS 473.64</name>
    <dbReference type="NCBI Taxonomy" id="1395130"/>
    <lineage>
        <taxon>Eukaryota</taxon>
        <taxon>Fungi</taxon>
        <taxon>Dikarya</taxon>
        <taxon>Ascomycota</taxon>
        <taxon>Pezizomycotina</taxon>
        <taxon>Dothideomycetes</taxon>
        <taxon>Pleosporomycetidae</taxon>
        <taxon>Pleosporales</taxon>
        <taxon>Massarineae</taxon>
        <taxon>Massarinaceae</taxon>
        <taxon>Massarina</taxon>
    </lineage>
</organism>
<dbReference type="EMBL" id="MU006811">
    <property type="protein sequence ID" value="KAF2635006.1"/>
    <property type="molecule type" value="Genomic_DNA"/>
</dbReference>
<keyword evidence="3" id="KW-1185">Reference proteome</keyword>
<dbReference type="AlphaFoldDB" id="A0A6A6RI79"/>
<evidence type="ECO:0000313" key="3">
    <source>
        <dbReference type="Proteomes" id="UP000799753"/>
    </source>
</evidence>
<accession>A0A6A6RI79</accession>
<feature type="compositionally biased region" description="Basic and acidic residues" evidence="1">
    <location>
        <begin position="20"/>
        <end position="33"/>
    </location>
</feature>
<sequence>MDDGSMQKWTACYSKNPLKPVERTVRSGHKNEPTKPQPNYRNNHHAAPRPFQHPSVCLHPCPSRPPRASQPGNQAPHPQTPSHPTPTAYRFPVCPQHRSRNNHAPIAPTSAAISRPYSPITEYTPYTSVRVYEISLPTESRP</sequence>
<reference evidence="2" key="1">
    <citation type="journal article" date="2020" name="Stud. Mycol.">
        <title>101 Dothideomycetes genomes: a test case for predicting lifestyles and emergence of pathogens.</title>
        <authorList>
            <person name="Haridas S."/>
            <person name="Albert R."/>
            <person name="Binder M."/>
            <person name="Bloem J."/>
            <person name="Labutti K."/>
            <person name="Salamov A."/>
            <person name="Andreopoulos B."/>
            <person name="Baker S."/>
            <person name="Barry K."/>
            <person name="Bills G."/>
            <person name="Bluhm B."/>
            <person name="Cannon C."/>
            <person name="Castanera R."/>
            <person name="Culley D."/>
            <person name="Daum C."/>
            <person name="Ezra D."/>
            <person name="Gonzalez J."/>
            <person name="Henrissat B."/>
            <person name="Kuo A."/>
            <person name="Liang C."/>
            <person name="Lipzen A."/>
            <person name="Lutzoni F."/>
            <person name="Magnuson J."/>
            <person name="Mondo S."/>
            <person name="Nolan M."/>
            <person name="Ohm R."/>
            <person name="Pangilinan J."/>
            <person name="Park H.-J."/>
            <person name="Ramirez L."/>
            <person name="Alfaro M."/>
            <person name="Sun H."/>
            <person name="Tritt A."/>
            <person name="Yoshinaga Y."/>
            <person name="Zwiers L.-H."/>
            <person name="Turgeon B."/>
            <person name="Goodwin S."/>
            <person name="Spatafora J."/>
            <person name="Crous P."/>
            <person name="Grigoriev I."/>
        </authorList>
    </citation>
    <scope>NUCLEOTIDE SEQUENCE</scope>
    <source>
        <strain evidence="2">CBS 473.64</strain>
    </source>
</reference>
<evidence type="ECO:0000313" key="2">
    <source>
        <dbReference type="EMBL" id="KAF2635006.1"/>
    </source>
</evidence>
<dbReference type="Proteomes" id="UP000799753">
    <property type="component" value="Unassembled WGS sequence"/>
</dbReference>
<proteinExistence type="predicted"/>
<protein>
    <submittedName>
        <fullName evidence="2">Uncharacterized protein</fullName>
    </submittedName>
</protein>
<evidence type="ECO:0000256" key="1">
    <source>
        <dbReference type="SAM" id="MobiDB-lite"/>
    </source>
</evidence>
<name>A0A6A6RI79_9PLEO</name>
<gene>
    <name evidence="2" type="ORF">P280DRAFT_202601</name>
</gene>
<feature type="region of interest" description="Disordered" evidence="1">
    <location>
        <begin position="1"/>
        <end position="110"/>
    </location>
</feature>